<accession>A0AAE0JSV9</accession>
<feature type="region of interest" description="Disordered" evidence="1">
    <location>
        <begin position="1"/>
        <end position="90"/>
    </location>
</feature>
<keyword evidence="3" id="KW-1185">Reference proteome</keyword>
<protein>
    <submittedName>
        <fullName evidence="2">Uncharacterized protein</fullName>
    </submittedName>
</protein>
<evidence type="ECO:0000313" key="2">
    <source>
        <dbReference type="EMBL" id="KAK3360945.1"/>
    </source>
</evidence>
<reference evidence="2" key="2">
    <citation type="submission" date="2023-06" db="EMBL/GenBank/DDBJ databases">
        <authorList>
            <consortium name="Lawrence Berkeley National Laboratory"/>
            <person name="Haridas S."/>
            <person name="Hensen N."/>
            <person name="Bonometti L."/>
            <person name="Westerberg I."/>
            <person name="Brannstrom I.O."/>
            <person name="Guillou S."/>
            <person name="Cros-Aarteil S."/>
            <person name="Calhoun S."/>
            <person name="Kuo A."/>
            <person name="Mondo S."/>
            <person name="Pangilinan J."/>
            <person name="Riley R."/>
            <person name="Labutti K."/>
            <person name="Andreopoulos B."/>
            <person name="Lipzen A."/>
            <person name="Chen C."/>
            <person name="Yanf M."/>
            <person name="Daum C."/>
            <person name="Ng V."/>
            <person name="Clum A."/>
            <person name="Steindorff A."/>
            <person name="Ohm R."/>
            <person name="Martin F."/>
            <person name="Silar P."/>
            <person name="Natvig D."/>
            <person name="Lalanne C."/>
            <person name="Gautier V."/>
            <person name="Ament-Velasquez S.L."/>
            <person name="Kruys A."/>
            <person name="Hutchinson M.I."/>
            <person name="Powell A.J."/>
            <person name="Barry K."/>
            <person name="Miller A.N."/>
            <person name="Grigoriev I.V."/>
            <person name="Debuchy R."/>
            <person name="Gladieux P."/>
            <person name="Thoren M.H."/>
            <person name="Johannesson H."/>
        </authorList>
    </citation>
    <scope>NUCLEOTIDE SEQUENCE</scope>
    <source>
        <strain evidence="2">CBS 958.72</strain>
    </source>
</reference>
<name>A0AAE0JSV9_9PEZI</name>
<dbReference type="EMBL" id="JAULSN010000013">
    <property type="protein sequence ID" value="KAK3360945.1"/>
    <property type="molecule type" value="Genomic_DNA"/>
</dbReference>
<sequence length="517" mass="58429">MACPDMDPVPTPRRRKARNGPPPPGDPFIIVTEPSAKIDAASRKYIRSHVMRGKNRRRRSPHENLSLGSWIKNEKTDSDDSSLTSQTPSPIPTRIGNDFATFPFVVDMTPYMRKLIYQWFSIIKEAMFPEKVCMPPKMAPWVEYLAYDSAYFHSILFSSQAFMDYSRESRFGPYLIVHCNNTMNSLRENLKSDRATADSTLAVVLALTLMAEVLGDREAAKKHMEGMYQLVNLRGGLNSMAKSKQLQNKICRCDIGYAMGTGNEPLFFAGGDEYDEYFSSIEPKNRIVVKSRCQSPPPHSIDEERLSSGAISLANDEKLANTWLVLEEYSRSVNMAVSLKRKLMPDVLHETIISAQYRLLALDHEDAHKHSLVESMMRVGMLAFACTTIFQIRLYPLKYKNLAGTMRHFIMLGMEEHGDDDEEKDPALLRLKLWFIFIAHVSVIIDPEDTELLVSSACRTLSDLGMASASWSAVREVLLEHMWVDYIHGEKGEAFFAEVRAAPCADSVNTKGSWCGL</sequence>
<feature type="compositionally biased region" description="Basic residues" evidence="1">
    <location>
        <begin position="44"/>
        <end position="60"/>
    </location>
</feature>
<comment type="caution">
    <text evidence="2">The sequence shown here is derived from an EMBL/GenBank/DDBJ whole genome shotgun (WGS) entry which is preliminary data.</text>
</comment>
<evidence type="ECO:0000313" key="3">
    <source>
        <dbReference type="Proteomes" id="UP001287356"/>
    </source>
</evidence>
<proteinExistence type="predicted"/>
<gene>
    <name evidence="2" type="ORF">B0T24DRAFT_563072</name>
</gene>
<reference evidence="2" key="1">
    <citation type="journal article" date="2023" name="Mol. Phylogenet. Evol.">
        <title>Genome-scale phylogeny and comparative genomics of the fungal order Sordariales.</title>
        <authorList>
            <person name="Hensen N."/>
            <person name="Bonometti L."/>
            <person name="Westerberg I."/>
            <person name="Brannstrom I.O."/>
            <person name="Guillou S."/>
            <person name="Cros-Aarteil S."/>
            <person name="Calhoun S."/>
            <person name="Haridas S."/>
            <person name="Kuo A."/>
            <person name="Mondo S."/>
            <person name="Pangilinan J."/>
            <person name="Riley R."/>
            <person name="LaButti K."/>
            <person name="Andreopoulos B."/>
            <person name="Lipzen A."/>
            <person name="Chen C."/>
            <person name="Yan M."/>
            <person name="Daum C."/>
            <person name="Ng V."/>
            <person name="Clum A."/>
            <person name="Steindorff A."/>
            <person name="Ohm R.A."/>
            <person name="Martin F."/>
            <person name="Silar P."/>
            <person name="Natvig D.O."/>
            <person name="Lalanne C."/>
            <person name="Gautier V."/>
            <person name="Ament-Velasquez S.L."/>
            <person name="Kruys A."/>
            <person name="Hutchinson M.I."/>
            <person name="Powell A.J."/>
            <person name="Barry K."/>
            <person name="Miller A.N."/>
            <person name="Grigoriev I.V."/>
            <person name="Debuchy R."/>
            <person name="Gladieux P."/>
            <person name="Hiltunen Thoren M."/>
            <person name="Johannesson H."/>
        </authorList>
    </citation>
    <scope>NUCLEOTIDE SEQUENCE</scope>
    <source>
        <strain evidence="2">CBS 958.72</strain>
    </source>
</reference>
<dbReference type="PANTHER" id="PTHR37540">
    <property type="entry name" value="TRANSCRIPTION FACTOR (ACR-2), PUTATIVE-RELATED-RELATED"/>
    <property type="match status" value="1"/>
</dbReference>
<dbReference type="Proteomes" id="UP001287356">
    <property type="component" value="Unassembled WGS sequence"/>
</dbReference>
<organism evidence="2 3">
    <name type="scientific">Lasiosphaeria ovina</name>
    <dbReference type="NCBI Taxonomy" id="92902"/>
    <lineage>
        <taxon>Eukaryota</taxon>
        <taxon>Fungi</taxon>
        <taxon>Dikarya</taxon>
        <taxon>Ascomycota</taxon>
        <taxon>Pezizomycotina</taxon>
        <taxon>Sordariomycetes</taxon>
        <taxon>Sordariomycetidae</taxon>
        <taxon>Sordariales</taxon>
        <taxon>Lasiosphaeriaceae</taxon>
        <taxon>Lasiosphaeria</taxon>
    </lineage>
</organism>
<evidence type="ECO:0000256" key="1">
    <source>
        <dbReference type="SAM" id="MobiDB-lite"/>
    </source>
</evidence>
<dbReference type="AlphaFoldDB" id="A0AAE0JSV9"/>